<dbReference type="InterPro" id="IPR036163">
    <property type="entry name" value="HMA_dom_sf"/>
</dbReference>
<dbReference type="Gene3D" id="3.30.70.100">
    <property type="match status" value="1"/>
</dbReference>
<dbReference type="SUPFAM" id="SSF55008">
    <property type="entry name" value="HMA, heavy metal-associated domain"/>
    <property type="match status" value="1"/>
</dbReference>
<gene>
    <name evidence="3" type="ORF">ACFONC_05210</name>
</gene>
<dbReference type="EMBL" id="JBHRYA010000003">
    <property type="protein sequence ID" value="MFC3715547.1"/>
    <property type="molecule type" value="Genomic_DNA"/>
</dbReference>
<organism evidence="3 4">
    <name type="scientific">Luteimonas soli</name>
    <dbReference type="NCBI Taxonomy" id="1648966"/>
    <lineage>
        <taxon>Bacteria</taxon>
        <taxon>Pseudomonadati</taxon>
        <taxon>Pseudomonadota</taxon>
        <taxon>Gammaproteobacteria</taxon>
        <taxon>Lysobacterales</taxon>
        <taxon>Lysobacteraceae</taxon>
        <taxon>Luteimonas</taxon>
    </lineage>
</organism>
<dbReference type="InterPro" id="IPR006121">
    <property type="entry name" value="HMA_dom"/>
</dbReference>
<protein>
    <submittedName>
        <fullName evidence="3">Heavy-metal-associated domain-containing protein</fullName>
    </submittedName>
</protein>
<accession>A0ABV7XJL6</accession>
<keyword evidence="1" id="KW-0732">Signal</keyword>
<dbReference type="Pfam" id="PF00403">
    <property type="entry name" value="HMA"/>
    <property type="match status" value="1"/>
</dbReference>
<dbReference type="CDD" id="cd00371">
    <property type="entry name" value="HMA"/>
    <property type="match status" value="1"/>
</dbReference>
<dbReference type="PROSITE" id="PS50846">
    <property type="entry name" value="HMA_2"/>
    <property type="match status" value="1"/>
</dbReference>
<name>A0ABV7XJL6_9GAMM</name>
<comment type="caution">
    <text evidence="3">The sequence shown here is derived from an EMBL/GenBank/DDBJ whole genome shotgun (WGS) entry which is preliminary data.</text>
</comment>
<feature type="chain" id="PRO_5045730742" evidence="1">
    <location>
        <begin position="20"/>
        <end position="94"/>
    </location>
</feature>
<feature type="domain" description="HMA" evidence="2">
    <location>
        <begin position="22"/>
        <end position="88"/>
    </location>
</feature>
<evidence type="ECO:0000259" key="2">
    <source>
        <dbReference type="PROSITE" id="PS50846"/>
    </source>
</evidence>
<feature type="signal peptide" evidence="1">
    <location>
        <begin position="1"/>
        <end position="19"/>
    </location>
</feature>
<proteinExistence type="predicted"/>
<dbReference type="Proteomes" id="UP001595705">
    <property type="component" value="Unassembled WGS sequence"/>
</dbReference>
<reference evidence="4" key="1">
    <citation type="journal article" date="2019" name="Int. J. Syst. Evol. Microbiol.">
        <title>The Global Catalogue of Microorganisms (GCM) 10K type strain sequencing project: providing services to taxonomists for standard genome sequencing and annotation.</title>
        <authorList>
            <consortium name="The Broad Institute Genomics Platform"/>
            <consortium name="The Broad Institute Genome Sequencing Center for Infectious Disease"/>
            <person name="Wu L."/>
            <person name="Ma J."/>
        </authorList>
    </citation>
    <scope>NUCLEOTIDE SEQUENCE [LARGE SCALE GENOMIC DNA]</scope>
    <source>
        <strain evidence="4">KCTC 42441</strain>
    </source>
</reference>
<dbReference type="RefSeq" id="WP_386742655.1">
    <property type="nucleotide sequence ID" value="NZ_JBHRYA010000003.1"/>
</dbReference>
<dbReference type="PRINTS" id="PR00946">
    <property type="entry name" value="HGSCAVENGER"/>
</dbReference>
<dbReference type="InterPro" id="IPR001802">
    <property type="entry name" value="MerP/CopZ"/>
</dbReference>
<evidence type="ECO:0000313" key="3">
    <source>
        <dbReference type="EMBL" id="MFC3715547.1"/>
    </source>
</evidence>
<evidence type="ECO:0000256" key="1">
    <source>
        <dbReference type="SAM" id="SignalP"/>
    </source>
</evidence>
<sequence>MSKWVLAVLGIMWAGVVVAAPEQVVLDAENMTCPACSITIEKALEKVSGVTDTQVDTEAGTVTVTFDSERTSIPAIADAVTNAGFAAKARTNGD</sequence>
<evidence type="ECO:0000313" key="4">
    <source>
        <dbReference type="Proteomes" id="UP001595705"/>
    </source>
</evidence>
<keyword evidence="4" id="KW-1185">Reference proteome</keyword>